<dbReference type="PROSITE" id="PS51257">
    <property type="entry name" value="PROKAR_LIPOPROTEIN"/>
    <property type="match status" value="1"/>
</dbReference>
<accession>A0A561ECP1</accession>
<organism evidence="2 3">
    <name type="scientific">Rudaeicoccus suwonensis</name>
    <dbReference type="NCBI Taxonomy" id="657409"/>
    <lineage>
        <taxon>Bacteria</taxon>
        <taxon>Bacillati</taxon>
        <taxon>Actinomycetota</taxon>
        <taxon>Actinomycetes</taxon>
        <taxon>Micrococcales</taxon>
        <taxon>Dermacoccaceae</taxon>
        <taxon>Rudaeicoccus</taxon>
    </lineage>
</organism>
<dbReference type="RefSeq" id="WP_145227924.1">
    <property type="nucleotide sequence ID" value="NZ_VIVQ01000001.1"/>
</dbReference>
<proteinExistence type="predicted"/>
<dbReference type="OrthoDB" id="5147316at2"/>
<dbReference type="AlphaFoldDB" id="A0A561ECP1"/>
<feature type="signal peptide" evidence="1">
    <location>
        <begin position="1"/>
        <end position="22"/>
    </location>
</feature>
<keyword evidence="1" id="KW-0732">Signal</keyword>
<reference evidence="2 3" key="1">
    <citation type="submission" date="2019-06" db="EMBL/GenBank/DDBJ databases">
        <title>Sequencing the genomes of 1000 actinobacteria strains.</title>
        <authorList>
            <person name="Klenk H.-P."/>
        </authorList>
    </citation>
    <scope>NUCLEOTIDE SEQUENCE [LARGE SCALE GENOMIC DNA]</scope>
    <source>
        <strain evidence="2 3">DSM 19560</strain>
    </source>
</reference>
<keyword evidence="3" id="KW-1185">Reference proteome</keyword>
<sequence length="362" mass="36507">MRSQLRFILPIAATTVAVCVSGALLTGCGDGISAAPQPSATSPTSAAPAVVTLAQAKAIAADYDLRNNAAIDRASQPPYDERAWASADSGVALAGDIYSTRYKKSAGTHDAAPFTTQVVSAFGSTAARADDGQAPAVWLAAHTTSVSASASRSDGGSATADMGSLRLMVPTQAAGHTTGWRLTASIGGVRLSALPRPNPAPTILTKAQRQAAANAVPAVISAIRTGDTGEFADAGPLTDYRNGVGSSGQKGMNISSACRPWGSPVDTDPATAVVVGTPALRLVRAGTVTLGFLTLDCAVTATSKTDGHVVLSKDSAAAEGDDGKPKSQIDRRTGVTVLLSIPDSGRPTVLAGDASYLVPIGR</sequence>
<evidence type="ECO:0008006" key="4">
    <source>
        <dbReference type="Google" id="ProtNLM"/>
    </source>
</evidence>
<evidence type="ECO:0000256" key="1">
    <source>
        <dbReference type="SAM" id="SignalP"/>
    </source>
</evidence>
<dbReference type="Proteomes" id="UP000318297">
    <property type="component" value="Unassembled WGS sequence"/>
</dbReference>
<dbReference type="EMBL" id="VIVQ01000001">
    <property type="protein sequence ID" value="TWE13388.1"/>
    <property type="molecule type" value="Genomic_DNA"/>
</dbReference>
<evidence type="ECO:0000313" key="2">
    <source>
        <dbReference type="EMBL" id="TWE13388.1"/>
    </source>
</evidence>
<comment type="caution">
    <text evidence="2">The sequence shown here is derived from an EMBL/GenBank/DDBJ whole genome shotgun (WGS) entry which is preliminary data.</text>
</comment>
<feature type="chain" id="PRO_5038931115" description="Lipoprotein" evidence="1">
    <location>
        <begin position="23"/>
        <end position="362"/>
    </location>
</feature>
<name>A0A561ECP1_9MICO</name>
<protein>
    <recommendedName>
        <fullName evidence="4">Lipoprotein</fullName>
    </recommendedName>
</protein>
<gene>
    <name evidence="2" type="ORF">BKA23_2218</name>
</gene>
<evidence type="ECO:0000313" key="3">
    <source>
        <dbReference type="Proteomes" id="UP000318297"/>
    </source>
</evidence>